<dbReference type="KEGG" id="cyz:C3B44_04645"/>
<dbReference type="PANTHER" id="PTHR34295">
    <property type="entry name" value="BIOTIN TRANSPORTER BIOY"/>
    <property type="match status" value="1"/>
</dbReference>
<dbReference type="GO" id="GO:0005886">
    <property type="term" value="C:plasma membrane"/>
    <property type="evidence" value="ECO:0007669"/>
    <property type="project" value="UniProtKB-SubCell"/>
</dbReference>
<comment type="similarity">
    <text evidence="1 2">Belongs to the BioY family.</text>
</comment>
<dbReference type="OrthoDB" id="9803495at2"/>
<gene>
    <name evidence="4" type="ORF">DF222_08895</name>
</gene>
<protein>
    <recommendedName>
        <fullName evidence="2">Biotin transporter</fullName>
    </recommendedName>
</protein>
<dbReference type="PIRSF" id="PIRSF016661">
    <property type="entry name" value="BioY"/>
    <property type="match status" value="1"/>
</dbReference>
<keyword evidence="2" id="KW-1003">Cell membrane</keyword>
<feature type="transmembrane region" description="Helical" evidence="3">
    <location>
        <begin position="88"/>
        <end position="106"/>
    </location>
</feature>
<dbReference type="Gene3D" id="1.10.1760.20">
    <property type="match status" value="1"/>
</dbReference>
<keyword evidence="3" id="KW-0812">Transmembrane</keyword>
<dbReference type="PANTHER" id="PTHR34295:SF1">
    <property type="entry name" value="BIOTIN TRANSPORTER BIOY"/>
    <property type="match status" value="1"/>
</dbReference>
<comment type="subcellular location">
    <subcellularLocation>
        <location evidence="2">Cell membrane</location>
        <topology evidence="2">Multi-pass membrane protein</topology>
    </subcellularLocation>
</comment>
<keyword evidence="2" id="KW-0813">Transport</keyword>
<feature type="transmembrane region" description="Helical" evidence="3">
    <location>
        <begin position="162"/>
        <end position="183"/>
    </location>
</feature>
<dbReference type="Proteomes" id="UP000244989">
    <property type="component" value="Unassembled WGS sequence"/>
</dbReference>
<accession>A0A2U1T5E5</accession>
<proteinExistence type="inferred from homology"/>
<evidence type="ECO:0000256" key="1">
    <source>
        <dbReference type="ARBA" id="ARBA00010692"/>
    </source>
</evidence>
<dbReference type="GO" id="GO:0015225">
    <property type="term" value="F:biotin transmembrane transporter activity"/>
    <property type="evidence" value="ECO:0007669"/>
    <property type="project" value="UniProtKB-UniRule"/>
</dbReference>
<sequence>MNNRSTVGNLAYIAVFAALIIVFAFVAIPVGSAGVPIVIQNAVVILTGLVLGPKRALLTVALVYLLGLALPVMAGGRTLLAALAGPTIGYLVGYLVSAVVAGLIAYQAPARRRAAQIGWFILAGVTALALQYVCGAFGLMFRAEMAFGPAFAAQLPFILPDAAKVAVMILIALGVHAAFPDLLSRHGRRRVS</sequence>
<evidence type="ECO:0000313" key="4">
    <source>
        <dbReference type="EMBL" id="PWC01175.1"/>
    </source>
</evidence>
<feature type="transmembrane region" description="Helical" evidence="3">
    <location>
        <begin position="34"/>
        <end position="51"/>
    </location>
</feature>
<feature type="transmembrane region" description="Helical" evidence="3">
    <location>
        <begin position="56"/>
        <end position="76"/>
    </location>
</feature>
<evidence type="ECO:0000256" key="3">
    <source>
        <dbReference type="SAM" id="Phobius"/>
    </source>
</evidence>
<reference evidence="5" key="1">
    <citation type="submission" date="2018-04" db="EMBL/GenBank/DDBJ databases">
        <authorList>
            <person name="Liu S."/>
            <person name="Wang Z."/>
            <person name="Li J."/>
        </authorList>
    </citation>
    <scope>NUCLEOTIDE SEQUENCE [LARGE SCALE GENOMIC DNA]</scope>
    <source>
        <strain evidence="5">2189</strain>
    </source>
</reference>
<dbReference type="RefSeq" id="WP_108431357.1">
    <property type="nucleotide sequence ID" value="NZ_CP026947.1"/>
</dbReference>
<name>A0A2U1T5E5_9CORY</name>
<organism evidence="4 5">
    <name type="scientific">Corynebacterium yudongzhengii</name>
    <dbReference type="NCBI Taxonomy" id="2080740"/>
    <lineage>
        <taxon>Bacteria</taxon>
        <taxon>Bacillati</taxon>
        <taxon>Actinomycetota</taxon>
        <taxon>Actinomycetes</taxon>
        <taxon>Mycobacteriales</taxon>
        <taxon>Corynebacteriaceae</taxon>
        <taxon>Corynebacterium</taxon>
    </lineage>
</organism>
<dbReference type="Pfam" id="PF02632">
    <property type="entry name" value="BioY"/>
    <property type="match status" value="1"/>
</dbReference>
<keyword evidence="3" id="KW-1133">Transmembrane helix</keyword>
<dbReference type="AlphaFoldDB" id="A0A2U1T5E5"/>
<evidence type="ECO:0000313" key="5">
    <source>
        <dbReference type="Proteomes" id="UP000244989"/>
    </source>
</evidence>
<comment type="caution">
    <text evidence="4">The sequence shown here is derived from an EMBL/GenBank/DDBJ whole genome shotgun (WGS) entry which is preliminary data.</text>
</comment>
<keyword evidence="2 3" id="KW-0472">Membrane</keyword>
<keyword evidence="5" id="KW-1185">Reference proteome</keyword>
<evidence type="ECO:0000256" key="2">
    <source>
        <dbReference type="PIRNR" id="PIRNR016661"/>
    </source>
</evidence>
<dbReference type="EMBL" id="QEEZ01000017">
    <property type="protein sequence ID" value="PWC01175.1"/>
    <property type="molecule type" value="Genomic_DNA"/>
</dbReference>
<feature type="transmembrane region" description="Helical" evidence="3">
    <location>
        <begin position="7"/>
        <end position="28"/>
    </location>
</feature>
<dbReference type="InterPro" id="IPR003784">
    <property type="entry name" value="BioY"/>
</dbReference>
<feature type="transmembrane region" description="Helical" evidence="3">
    <location>
        <begin position="118"/>
        <end position="142"/>
    </location>
</feature>